<gene>
    <name evidence="1" type="ORF">EDD18DRAFT_1101948</name>
</gene>
<evidence type="ECO:0000313" key="1">
    <source>
        <dbReference type="EMBL" id="KAK0500980.1"/>
    </source>
</evidence>
<sequence>MCPDGLNVEDHAVFFLASDEEEAMLPYVAEYWNSRRLGGQTLENMCSQLWEAWLAKFPIDFIALMGRSSTKEDEEDCRRRKLRCIEAYLHRMGSLTDGRGLEMLRSAINFLEEQEAMLCTPTSVSLVAAVPEPTSHVRMPPCRSTCLLALKSNSTPVEDCIFSPPLPVTPKKSKPVASEYSPTSTIFSPPKFALHTYARGKRSKTLDVTEDLPTPSVTNLKQPLHGSQAMLAYPVVKRKKIDTMHPSMARRM</sequence>
<dbReference type="AlphaFoldDB" id="A0AA39QDS5"/>
<keyword evidence="2" id="KW-1185">Reference proteome</keyword>
<evidence type="ECO:0000313" key="2">
    <source>
        <dbReference type="Proteomes" id="UP001175228"/>
    </source>
</evidence>
<dbReference type="Proteomes" id="UP001175228">
    <property type="component" value="Unassembled WGS sequence"/>
</dbReference>
<protein>
    <submittedName>
        <fullName evidence="1">Uncharacterized protein</fullName>
    </submittedName>
</protein>
<accession>A0AA39QDS5</accession>
<organism evidence="1 2">
    <name type="scientific">Armillaria luteobubalina</name>
    <dbReference type="NCBI Taxonomy" id="153913"/>
    <lineage>
        <taxon>Eukaryota</taxon>
        <taxon>Fungi</taxon>
        <taxon>Dikarya</taxon>
        <taxon>Basidiomycota</taxon>
        <taxon>Agaricomycotina</taxon>
        <taxon>Agaricomycetes</taxon>
        <taxon>Agaricomycetidae</taxon>
        <taxon>Agaricales</taxon>
        <taxon>Marasmiineae</taxon>
        <taxon>Physalacriaceae</taxon>
        <taxon>Armillaria</taxon>
    </lineage>
</organism>
<dbReference type="EMBL" id="JAUEPU010000007">
    <property type="protein sequence ID" value="KAK0500980.1"/>
    <property type="molecule type" value="Genomic_DNA"/>
</dbReference>
<proteinExistence type="predicted"/>
<name>A0AA39QDS5_9AGAR</name>
<reference evidence="1" key="1">
    <citation type="submission" date="2023-06" db="EMBL/GenBank/DDBJ databases">
        <authorList>
            <consortium name="Lawrence Berkeley National Laboratory"/>
            <person name="Ahrendt S."/>
            <person name="Sahu N."/>
            <person name="Indic B."/>
            <person name="Wong-Bajracharya J."/>
            <person name="Merenyi Z."/>
            <person name="Ke H.-M."/>
            <person name="Monk M."/>
            <person name="Kocsube S."/>
            <person name="Drula E."/>
            <person name="Lipzen A."/>
            <person name="Balint B."/>
            <person name="Henrissat B."/>
            <person name="Andreopoulos B."/>
            <person name="Martin F.M."/>
            <person name="Harder C.B."/>
            <person name="Rigling D."/>
            <person name="Ford K.L."/>
            <person name="Foster G.D."/>
            <person name="Pangilinan J."/>
            <person name="Papanicolaou A."/>
            <person name="Barry K."/>
            <person name="LaButti K."/>
            <person name="Viragh M."/>
            <person name="Koriabine M."/>
            <person name="Yan M."/>
            <person name="Riley R."/>
            <person name="Champramary S."/>
            <person name="Plett K.L."/>
            <person name="Tsai I.J."/>
            <person name="Slot J."/>
            <person name="Sipos G."/>
            <person name="Plett J."/>
            <person name="Nagy L.G."/>
            <person name="Grigoriev I.V."/>
        </authorList>
    </citation>
    <scope>NUCLEOTIDE SEQUENCE</scope>
    <source>
        <strain evidence="1">HWK02</strain>
    </source>
</reference>
<comment type="caution">
    <text evidence="1">The sequence shown here is derived from an EMBL/GenBank/DDBJ whole genome shotgun (WGS) entry which is preliminary data.</text>
</comment>